<dbReference type="Gene3D" id="1.10.150.50">
    <property type="entry name" value="Transcription Factor, Ets-1"/>
    <property type="match status" value="1"/>
</dbReference>
<dbReference type="PANTHER" id="PTHR45888">
    <property type="entry name" value="HL01030P-RELATED"/>
    <property type="match status" value="1"/>
</dbReference>
<gene>
    <name evidence="19" type="ORF">MAR_037377</name>
</gene>
<dbReference type="Proteomes" id="UP001164746">
    <property type="component" value="Chromosome 13"/>
</dbReference>
<dbReference type="EMBL" id="CP111024">
    <property type="protein sequence ID" value="WAR23708.1"/>
    <property type="molecule type" value="Genomic_DNA"/>
</dbReference>
<dbReference type="InterPro" id="IPR048589">
    <property type="entry name" value="SAMD1-like_WH"/>
</dbReference>
<keyword evidence="6" id="KW-0677">Repeat</keyword>
<evidence type="ECO:0000256" key="2">
    <source>
        <dbReference type="ARBA" id="ARBA00022491"/>
    </source>
</evidence>
<evidence type="ECO:0000256" key="4">
    <source>
        <dbReference type="ARBA" id="ARBA00022553"/>
    </source>
</evidence>
<feature type="region of interest" description="Disordered" evidence="15">
    <location>
        <begin position="205"/>
        <end position="242"/>
    </location>
</feature>
<sequence length="503" mass="56186">MVWTVTIILENLYKMASSRWVDHESARTWILSIIDQLRQRKARPDLERICHFVERKHGLDRKDAEAHLEKLVDDGTVIKVVYKRGTSYRNATKAKKRAYVSNVLNSKGASQRINEAINALLDKRRYHSLDTESTHSSNGGENVDEKENESSAKWTENDGVSSTDIELWIASKHGDIGPYPIHWLLQREVDAGNVTLLKNGNFLLRTESDSPDSPEAEEDVTPQPPPPAVVSKRGRPPKRKHDNMVRSFSWAGTGSGGGGKMAAIAGVEPESAPVPEMPPHLCDFCQQTSENNKRGEREELLFCKDCNAKAHPSCMNYSPELAARARNTDWQCIDCKVCCLCTDPDDPDLMLFCDACDKGYHMQCHVPEVVDKPQGKWVCNDCVMDGVQIDDVEENVFTNVVDSTMKTDSESLASARNGDRASEEAEEAYPDAASWDTDDVARFFRGKGFPDQADSFKEQEIDGQSLLLLKRSDVLQGLSLKLGPALKIYKHVMKLQTTGISNT</sequence>
<dbReference type="InterPro" id="IPR001965">
    <property type="entry name" value="Znf_PHD"/>
</dbReference>
<accession>A0ABY7FSD0</accession>
<feature type="domain" description="PHD-type" evidence="16">
    <location>
        <begin position="335"/>
        <end position="385"/>
    </location>
</feature>
<dbReference type="PROSITE" id="PS50016">
    <property type="entry name" value="ZF_PHD_2"/>
    <property type="match status" value="2"/>
</dbReference>
<keyword evidence="10" id="KW-0156">Chromatin regulator</keyword>
<evidence type="ECO:0000259" key="18">
    <source>
        <dbReference type="PROSITE" id="PS52014"/>
    </source>
</evidence>
<feature type="region of interest" description="Disordered" evidence="15">
    <location>
        <begin position="408"/>
        <end position="431"/>
    </location>
</feature>
<evidence type="ECO:0000313" key="19">
    <source>
        <dbReference type="EMBL" id="WAR23708.1"/>
    </source>
</evidence>
<evidence type="ECO:0000256" key="3">
    <source>
        <dbReference type="ARBA" id="ARBA00022499"/>
    </source>
</evidence>
<keyword evidence="2" id="KW-0678">Repressor</keyword>
<feature type="compositionally biased region" description="Basic residues" evidence="15">
    <location>
        <begin position="232"/>
        <end position="241"/>
    </location>
</feature>
<dbReference type="InterPro" id="IPR013761">
    <property type="entry name" value="SAM/pointed_sf"/>
</dbReference>
<keyword evidence="5" id="KW-0479">Metal-binding</keyword>
<feature type="region of interest" description="Disordered" evidence="15">
    <location>
        <begin position="130"/>
        <end position="158"/>
    </location>
</feature>
<name>A0ABY7FSD0_MYAAR</name>
<evidence type="ECO:0000256" key="6">
    <source>
        <dbReference type="ARBA" id="ARBA00022737"/>
    </source>
</evidence>
<protein>
    <submittedName>
        <fullName evidence="19">KAT6B-like protein</fullName>
    </submittedName>
</protein>
<keyword evidence="4" id="KW-0597">Phosphoprotein</keyword>
<organism evidence="19 20">
    <name type="scientific">Mya arenaria</name>
    <name type="common">Soft-shell clam</name>
    <dbReference type="NCBI Taxonomy" id="6604"/>
    <lineage>
        <taxon>Eukaryota</taxon>
        <taxon>Metazoa</taxon>
        <taxon>Spiralia</taxon>
        <taxon>Lophotrochozoa</taxon>
        <taxon>Mollusca</taxon>
        <taxon>Bivalvia</taxon>
        <taxon>Autobranchia</taxon>
        <taxon>Heteroconchia</taxon>
        <taxon>Euheterodonta</taxon>
        <taxon>Imparidentia</taxon>
        <taxon>Neoheterodontei</taxon>
        <taxon>Myida</taxon>
        <taxon>Myoidea</taxon>
        <taxon>Myidae</taxon>
        <taxon>Mya</taxon>
    </lineage>
</organism>
<evidence type="ECO:0000256" key="14">
    <source>
        <dbReference type="PROSITE-ProRule" id="PRU00146"/>
    </source>
</evidence>
<dbReference type="CDD" id="cd15527">
    <property type="entry name" value="PHD2_KAT6A_6B"/>
    <property type="match status" value="1"/>
</dbReference>
<dbReference type="InterPro" id="IPR013083">
    <property type="entry name" value="Znf_RING/FYVE/PHD"/>
</dbReference>
<dbReference type="CDD" id="cd09583">
    <property type="entry name" value="SAM_Atherin-like"/>
    <property type="match status" value="1"/>
</dbReference>
<dbReference type="InterPro" id="IPR001660">
    <property type="entry name" value="SAM"/>
</dbReference>
<keyword evidence="11" id="KW-0805">Transcription regulation</keyword>
<dbReference type="Gene3D" id="3.30.40.10">
    <property type="entry name" value="Zinc/RING finger domain, C3HC4 (zinc finger)"/>
    <property type="match status" value="1"/>
</dbReference>
<keyword evidence="3" id="KW-1017">Isopeptide bond</keyword>
<keyword evidence="9" id="KW-0832">Ubl conjugation</keyword>
<keyword evidence="8" id="KW-0862">Zinc</keyword>
<evidence type="ECO:0000256" key="7">
    <source>
        <dbReference type="ARBA" id="ARBA00022771"/>
    </source>
</evidence>
<keyword evidence="12" id="KW-0804">Transcription</keyword>
<dbReference type="SMART" id="SM00249">
    <property type="entry name" value="PHD"/>
    <property type="match status" value="2"/>
</dbReference>
<feature type="domain" description="PHD-type" evidence="16">
    <location>
        <begin position="279"/>
        <end position="338"/>
    </location>
</feature>
<dbReference type="Pfam" id="PF00628">
    <property type="entry name" value="PHD"/>
    <property type="match status" value="2"/>
</dbReference>
<evidence type="ECO:0000256" key="9">
    <source>
        <dbReference type="ARBA" id="ARBA00022843"/>
    </source>
</evidence>
<feature type="domain" description="SAM" evidence="17">
    <location>
        <begin position="435"/>
        <end position="498"/>
    </location>
</feature>
<evidence type="ECO:0000256" key="12">
    <source>
        <dbReference type="ARBA" id="ARBA00023163"/>
    </source>
</evidence>
<evidence type="ECO:0000256" key="8">
    <source>
        <dbReference type="ARBA" id="ARBA00022833"/>
    </source>
</evidence>
<dbReference type="SUPFAM" id="SSF47769">
    <property type="entry name" value="SAM/Pointed domain"/>
    <property type="match status" value="1"/>
</dbReference>
<comment type="subcellular location">
    <subcellularLocation>
        <location evidence="1">Nucleus</location>
    </subcellularLocation>
</comment>
<dbReference type="SMART" id="SM00454">
    <property type="entry name" value="SAM"/>
    <property type="match status" value="1"/>
</dbReference>
<dbReference type="Pfam" id="PF00536">
    <property type="entry name" value="SAM_1"/>
    <property type="match status" value="1"/>
</dbReference>
<dbReference type="Pfam" id="PF21524">
    <property type="entry name" value="SAMD1_WH"/>
    <property type="match status" value="1"/>
</dbReference>
<evidence type="ECO:0000256" key="11">
    <source>
        <dbReference type="ARBA" id="ARBA00023015"/>
    </source>
</evidence>
<keyword evidence="7 14" id="KW-0863">Zinc-finger</keyword>
<dbReference type="PANTHER" id="PTHR45888:SF4">
    <property type="entry name" value="PHD FINGER PROTEIN 10"/>
    <property type="match status" value="1"/>
</dbReference>
<evidence type="ECO:0000256" key="15">
    <source>
        <dbReference type="SAM" id="MobiDB-lite"/>
    </source>
</evidence>
<dbReference type="SUPFAM" id="SSF57903">
    <property type="entry name" value="FYVE/PHD zinc finger"/>
    <property type="match status" value="2"/>
</dbReference>
<dbReference type="PROSITE" id="PS50105">
    <property type="entry name" value="SAM_DOMAIN"/>
    <property type="match status" value="1"/>
</dbReference>
<evidence type="ECO:0000256" key="5">
    <source>
        <dbReference type="ARBA" id="ARBA00022723"/>
    </source>
</evidence>
<keyword evidence="13" id="KW-0539">Nucleus</keyword>
<dbReference type="PROSITE" id="PS52014">
    <property type="entry name" value="SAMD1_WH"/>
    <property type="match status" value="1"/>
</dbReference>
<evidence type="ECO:0000256" key="1">
    <source>
        <dbReference type="ARBA" id="ARBA00004123"/>
    </source>
</evidence>
<evidence type="ECO:0000313" key="20">
    <source>
        <dbReference type="Proteomes" id="UP001164746"/>
    </source>
</evidence>
<dbReference type="InterPro" id="IPR011011">
    <property type="entry name" value="Znf_FYVE_PHD"/>
</dbReference>
<dbReference type="InterPro" id="IPR019787">
    <property type="entry name" value="Znf_PHD-finger"/>
</dbReference>
<keyword evidence="20" id="KW-1185">Reference proteome</keyword>
<proteinExistence type="predicted"/>
<evidence type="ECO:0000256" key="10">
    <source>
        <dbReference type="ARBA" id="ARBA00022853"/>
    </source>
</evidence>
<feature type="domain" description="SAMD1-like winged helix (WH)" evidence="18">
    <location>
        <begin position="18"/>
        <end position="94"/>
    </location>
</feature>
<reference evidence="19" key="1">
    <citation type="submission" date="2022-11" db="EMBL/GenBank/DDBJ databases">
        <title>Centuries of genome instability and evolution in soft-shell clam transmissible cancer (bioRxiv).</title>
        <authorList>
            <person name="Hart S.F.M."/>
            <person name="Yonemitsu M.A."/>
            <person name="Giersch R.M."/>
            <person name="Beal B.F."/>
            <person name="Arriagada G."/>
            <person name="Davis B.W."/>
            <person name="Ostrander E.A."/>
            <person name="Goff S.P."/>
            <person name="Metzger M.J."/>
        </authorList>
    </citation>
    <scope>NUCLEOTIDE SEQUENCE</scope>
    <source>
        <strain evidence="19">MELC-2E11</strain>
        <tissue evidence="19">Siphon/mantle</tissue>
    </source>
</reference>
<evidence type="ECO:0000259" key="17">
    <source>
        <dbReference type="PROSITE" id="PS50105"/>
    </source>
</evidence>
<feature type="compositionally biased region" description="Acidic residues" evidence="15">
    <location>
        <begin position="209"/>
        <end position="220"/>
    </location>
</feature>
<evidence type="ECO:0000259" key="16">
    <source>
        <dbReference type="PROSITE" id="PS50016"/>
    </source>
</evidence>
<evidence type="ECO:0000256" key="13">
    <source>
        <dbReference type="ARBA" id="ARBA00023242"/>
    </source>
</evidence>